<accession>A0A061FNL0</accession>
<dbReference type="HOGENOM" id="CLU_2377025_0_0_1"/>
<protein>
    <submittedName>
        <fullName evidence="1">Uncharacterized protein</fullName>
    </submittedName>
</protein>
<dbReference type="Gramene" id="EOY16109">
    <property type="protein sequence ID" value="EOY16109"/>
    <property type="gene ID" value="TCM_034981"/>
</dbReference>
<proteinExistence type="predicted"/>
<keyword evidence="2" id="KW-1185">Reference proteome</keyword>
<dbReference type="EMBL" id="CM001886">
    <property type="protein sequence ID" value="EOY16109.1"/>
    <property type="molecule type" value="Genomic_DNA"/>
</dbReference>
<evidence type="ECO:0000313" key="2">
    <source>
        <dbReference type="Proteomes" id="UP000026915"/>
    </source>
</evidence>
<dbReference type="InParanoid" id="A0A061FNL0"/>
<reference evidence="1 2" key="1">
    <citation type="journal article" date="2013" name="Genome Biol.">
        <title>The genome sequence of the most widely cultivated cacao type and its use to identify candidate genes regulating pod color.</title>
        <authorList>
            <person name="Motamayor J.C."/>
            <person name="Mockaitis K."/>
            <person name="Schmutz J."/>
            <person name="Haiminen N."/>
            <person name="Iii D.L."/>
            <person name="Cornejo O."/>
            <person name="Findley S.D."/>
            <person name="Zheng P."/>
            <person name="Utro F."/>
            <person name="Royaert S."/>
            <person name="Saski C."/>
            <person name="Jenkins J."/>
            <person name="Podicheti R."/>
            <person name="Zhao M."/>
            <person name="Scheffler B.E."/>
            <person name="Stack J.C."/>
            <person name="Feltus F.A."/>
            <person name="Mustiga G.M."/>
            <person name="Amores F."/>
            <person name="Phillips W."/>
            <person name="Marelli J.P."/>
            <person name="May G.D."/>
            <person name="Shapiro H."/>
            <person name="Ma J."/>
            <person name="Bustamante C.D."/>
            <person name="Schnell R.J."/>
            <person name="Main D."/>
            <person name="Gilbert D."/>
            <person name="Parida L."/>
            <person name="Kuhn D.N."/>
        </authorList>
    </citation>
    <scope>NUCLEOTIDE SEQUENCE [LARGE SCALE GENOMIC DNA]</scope>
    <source>
        <strain evidence="2">cv. Matina 1-6</strain>
    </source>
</reference>
<gene>
    <name evidence="1" type="ORF">TCM_034981</name>
</gene>
<organism evidence="1 2">
    <name type="scientific">Theobroma cacao</name>
    <name type="common">Cacao</name>
    <name type="synonym">Cocoa</name>
    <dbReference type="NCBI Taxonomy" id="3641"/>
    <lineage>
        <taxon>Eukaryota</taxon>
        <taxon>Viridiplantae</taxon>
        <taxon>Streptophyta</taxon>
        <taxon>Embryophyta</taxon>
        <taxon>Tracheophyta</taxon>
        <taxon>Spermatophyta</taxon>
        <taxon>Magnoliopsida</taxon>
        <taxon>eudicotyledons</taxon>
        <taxon>Gunneridae</taxon>
        <taxon>Pentapetalae</taxon>
        <taxon>rosids</taxon>
        <taxon>malvids</taxon>
        <taxon>Malvales</taxon>
        <taxon>Malvaceae</taxon>
        <taxon>Byttnerioideae</taxon>
        <taxon>Theobroma</taxon>
    </lineage>
</organism>
<sequence>MRHDPTWKFRSFSPRQQPINFPISFQKINPIHFVLILPSKTSLINNHLTRLNLCSIYSNLANPRFPSSSFCQLGNGWSWLCRSWSSRSLRDAISA</sequence>
<dbReference type="AlphaFoldDB" id="A0A061FNL0"/>
<evidence type="ECO:0000313" key="1">
    <source>
        <dbReference type="EMBL" id="EOY16109.1"/>
    </source>
</evidence>
<name>A0A061FNL0_THECC</name>
<dbReference type="Proteomes" id="UP000026915">
    <property type="component" value="Chromosome 8"/>
</dbReference>